<feature type="region of interest" description="Disordered" evidence="6">
    <location>
        <begin position="1"/>
        <end position="35"/>
    </location>
</feature>
<dbReference type="PROSITE" id="PS51640">
    <property type="entry name" value="MRG"/>
    <property type="match status" value="1"/>
</dbReference>
<keyword evidence="4" id="KW-0804">Transcription</keyword>
<evidence type="ECO:0000256" key="6">
    <source>
        <dbReference type="SAM" id="MobiDB-lite"/>
    </source>
</evidence>
<protein>
    <recommendedName>
        <fullName evidence="7">MRG domain-containing protein</fullName>
    </recommendedName>
</protein>
<sequence length="252" mass="28722">MKRKAVQKSHDASSRRSAAKPAKSREEQSVTDSPAPLAFHVDIPKGLKDVLVKSRTQIKQREKLLILPRDYSVEKHAAFISEKPLSVKETLEQFTEYFLDKANEKSLRQSVEDSSIIPVITRGLMVYFEKTLATNVLYYEERGQYAFLDNHYRSGTTAVVESIEEQPMCNWYGPDYLLRLLVILPEILSKSSLDGYSADLVGIYVQYLLSWMDDNKARLFLTPSQYIDTPPHYTTDVRRRNHGGGGGGKNEK</sequence>
<dbReference type="GO" id="GO:0006325">
    <property type="term" value="P:chromatin organization"/>
    <property type="evidence" value="ECO:0007669"/>
    <property type="project" value="UniProtKB-KW"/>
</dbReference>
<dbReference type="InterPro" id="IPR026541">
    <property type="entry name" value="MRG_dom"/>
</dbReference>
<evidence type="ECO:0000259" key="7">
    <source>
        <dbReference type="Pfam" id="PF05712"/>
    </source>
</evidence>
<evidence type="ECO:0000256" key="4">
    <source>
        <dbReference type="ARBA" id="ARBA00023163"/>
    </source>
</evidence>
<dbReference type="HOGENOM" id="CLU_1103345_0_0_1"/>
<feature type="compositionally biased region" description="Gly residues" evidence="6">
    <location>
        <begin position="243"/>
        <end position="252"/>
    </location>
</feature>
<feature type="domain" description="MRG" evidence="7">
    <location>
        <begin position="26"/>
        <end position="226"/>
    </location>
</feature>
<keyword evidence="3" id="KW-0805">Transcription regulation</keyword>
<evidence type="ECO:0000256" key="1">
    <source>
        <dbReference type="ARBA" id="ARBA00004123"/>
    </source>
</evidence>
<dbReference type="AlphaFoldDB" id="A0A0C3B129"/>
<dbReference type="STRING" id="933852.A0A0C3B129"/>
<comment type="subcellular location">
    <subcellularLocation>
        <location evidence="1">Nucleus</location>
    </subcellularLocation>
</comment>
<organism evidence="8 9">
    <name type="scientific">Serendipita vermifera MAFF 305830</name>
    <dbReference type="NCBI Taxonomy" id="933852"/>
    <lineage>
        <taxon>Eukaryota</taxon>
        <taxon>Fungi</taxon>
        <taxon>Dikarya</taxon>
        <taxon>Basidiomycota</taxon>
        <taxon>Agaricomycotina</taxon>
        <taxon>Agaricomycetes</taxon>
        <taxon>Sebacinales</taxon>
        <taxon>Serendipitaceae</taxon>
        <taxon>Serendipita</taxon>
    </lineage>
</organism>
<evidence type="ECO:0000256" key="3">
    <source>
        <dbReference type="ARBA" id="ARBA00023015"/>
    </source>
</evidence>
<dbReference type="InterPro" id="IPR008676">
    <property type="entry name" value="MRG"/>
</dbReference>
<dbReference type="EMBL" id="KN824284">
    <property type="protein sequence ID" value="KIM30470.1"/>
    <property type="molecule type" value="Genomic_DNA"/>
</dbReference>
<feature type="region of interest" description="Disordered" evidence="6">
    <location>
        <begin position="231"/>
        <end position="252"/>
    </location>
</feature>
<dbReference type="Proteomes" id="UP000054097">
    <property type="component" value="Unassembled WGS sequence"/>
</dbReference>
<evidence type="ECO:0000256" key="2">
    <source>
        <dbReference type="ARBA" id="ARBA00022853"/>
    </source>
</evidence>
<evidence type="ECO:0000256" key="5">
    <source>
        <dbReference type="ARBA" id="ARBA00023242"/>
    </source>
</evidence>
<dbReference type="InterPro" id="IPR038217">
    <property type="entry name" value="MRG_C_sf"/>
</dbReference>
<reference evidence="9" key="2">
    <citation type="submission" date="2015-01" db="EMBL/GenBank/DDBJ databases">
        <title>Evolutionary Origins and Diversification of the Mycorrhizal Mutualists.</title>
        <authorList>
            <consortium name="DOE Joint Genome Institute"/>
            <consortium name="Mycorrhizal Genomics Consortium"/>
            <person name="Kohler A."/>
            <person name="Kuo A."/>
            <person name="Nagy L.G."/>
            <person name="Floudas D."/>
            <person name="Copeland A."/>
            <person name="Barry K.W."/>
            <person name="Cichocki N."/>
            <person name="Veneault-Fourrey C."/>
            <person name="LaButti K."/>
            <person name="Lindquist E.A."/>
            <person name="Lipzen A."/>
            <person name="Lundell T."/>
            <person name="Morin E."/>
            <person name="Murat C."/>
            <person name="Riley R."/>
            <person name="Ohm R."/>
            <person name="Sun H."/>
            <person name="Tunlid A."/>
            <person name="Henrissat B."/>
            <person name="Grigoriev I.V."/>
            <person name="Hibbett D.S."/>
            <person name="Martin F."/>
        </authorList>
    </citation>
    <scope>NUCLEOTIDE SEQUENCE [LARGE SCALE GENOMIC DNA]</scope>
    <source>
        <strain evidence="9">MAFF 305830</strain>
    </source>
</reference>
<dbReference type="PANTHER" id="PTHR10880">
    <property type="entry name" value="MORTALITY FACTOR 4-LIKE PROTEIN"/>
    <property type="match status" value="1"/>
</dbReference>
<reference evidence="8 9" key="1">
    <citation type="submission" date="2014-04" db="EMBL/GenBank/DDBJ databases">
        <authorList>
            <consortium name="DOE Joint Genome Institute"/>
            <person name="Kuo A."/>
            <person name="Zuccaro A."/>
            <person name="Kohler A."/>
            <person name="Nagy L.G."/>
            <person name="Floudas D."/>
            <person name="Copeland A."/>
            <person name="Barry K.W."/>
            <person name="Cichocki N."/>
            <person name="Veneault-Fourrey C."/>
            <person name="LaButti K."/>
            <person name="Lindquist E.A."/>
            <person name="Lipzen A."/>
            <person name="Lundell T."/>
            <person name="Morin E."/>
            <person name="Murat C."/>
            <person name="Sun H."/>
            <person name="Tunlid A."/>
            <person name="Henrissat B."/>
            <person name="Grigoriev I.V."/>
            <person name="Hibbett D.S."/>
            <person name="Martin F."/>
            <person name="Nordberg H.P."/>
            <person name="Cantor M.N."/>
            <person name="Hua S.X."/>
        </authorList>
    </citation>
    <scope>NUCLEOTIDE SEQUENCE [LARGE SCALE GENOMIC DNA]</scope>
    <source>
        <strain evidence="8 9">MAFF 305830</strain>
    </source>
</reference>
<accession>A0A0C3B129</accession>
<keyword evidence="2" id="KW-0156">Chromatin regulator</keyword>
<gene>
    <name evidence="8" type="ORF">M408DRAFT_328054</name>
</gene>
<dbReference type="PANTHER" id="PTHR10880:SF15">
    <property type="entry name" value="MSL COMPLEX SUBUNIT 3"/>
    <property type="match status" value="1"/>
</dbReference>
<name>A0A0C3B129_SERVB</name>
<evidence type="ECO:0000313" key="8">
    <source>
        <dbReference type="EMBL" id="KIM30470.1"/>
    </source>
</evidence>
<dbReference type="Pfam" id="PF05712">
    <property type="entry name" value="MRG"/>
    <property type="match status" value="1"/>
</dbReference>
<proteinExistence type="predicted"/>
<evidence type="ECO:0000313" key="9">
    <source>
        <dbReference type="Proteomes" id="UP000054097"/>
    </source>
</evidence>
<dbReference type="Gene3D" id="1.10.274.30">
    <property type="entry name" value="MRG domain"/>
    <property type="match status" value="1"/>
</dbReference>
<keyword evidence="5" id="KW-0539">Nucleus</keyword>
<dbReference type="OrthoDB" id="124855at2759"/>
<dbReference type="GO" id="GO:0005634">
    <property type="term" value="C:nucleus"/>
    <property type="evidence" value="ECO:0007669"/>
    <property type="project" value="UniProtKB-SubCell"/>
</dbReference>
<dbReference type="GO" id="GO:0000123">
    <property type="term" value="C:histone acetyltransferase complex"/>
    <property type="evidence" value="ECO:0007669"/>
    <property type="project" value="TreeGrafter"/>
</dbReference>
<dbReference type="GO" id="GO:0006355">
    <property type="term" value="P:regulation of DNA-templated transcription"/>
    <property type="evidence" value="ECO:0007669"/>
    <property type="project" value="InterPro"/>
</dbReference>
<keyword evidence="9" id="KW-1185">Reference proteome</keyword>